<evidence type="ECO:0000313" key="3">
    <source>
        <dbReference type="WBParaSite" id="L893_g13808.t1"/>
    </source>
</evidence>
<accession>A0A1I7Y8H7</accession>
<name>A0A1I7Y8H7_9BILA</name>
<protein>
    <submittedName>
        <fullName evidence="3">Secreted protein</fullName>
    </submittedName>
</protein>
<proteinExistence type="predicted"/>
<dbReference type="WBParaSite" id="L893_g13808.t1">
    <property type="protein sequence ID" value="L893_g13808.t1"/>
    <property type="gene ID" value="L893_g13808"/>
</dbReference>
<feature type="transmembrane region" description="Helical" evidence="1">
    <location>
        <begin position="86"/>
        <end position="107"/>
    </location>
</feature>
<evidence type="ECO:0000313" key="2">
    <source>
        <dbReference type="Proteomes" id="UP000095287"/>
    </source>
</evidence>
<keyword evidence="1" id="KW-0812">Transmembrane</keyword>
<keyword evidence="1" id="KW-0472">Membrane</keyword>
<keyword evidence="2" id="KW-1185">Reference proteome</keyword>
<sequence length="163" mass="17955">MLNQTINTLKWILFPELWEGYGARMIVAGGYAHTQRMIHSEVSDIRTVLPLIDIRLRLSHTTDDTSDFGRKACHIRSDITLSELKMRAITVVALIAVLAFFASSVTAESPDPEDYNFYFPILRLGTPCSSTTAAVGRTAQDFTAPCPLNAASESSPGSWSPYV</sequence>
<organism evidence="2 3">
    <name type="scientific">Steinernema glaseri</name>
    <dbReference type="NCBI Taxonomy" id="37863"/>
    <lineage>
        <taxon>Eukaryota</taxon>
        <taxon>Metazoa</taxon>
        <taxon>Ecdysozoa</taxon>
        <taxon>Nematoda</taxon>
        <taxon>Chromadorea</taxon>
        <taxon>Rhabditida</taxon>
        <taxon>Tylenchina</taxon>
        <taxon>Panagrolaimomorpha</taxon>
        <taxon>Strongyloidoidea</taxon>
        <taxon>Steinernematidae</taxon>
        <taxon>Steinernema</taxon>
    </lineage>
</organism>
<keyword evidence="1" id="KW-1133">Transmembrane helix</keyword>
<dbReference type="Proteomes" id="UP000095287">
    <property type="component" value="Unplaced"/>
</dbReference>
<evidence type="ECO:0000256" key="1">
    <source>
        <dbReference type="SAM" id="Phobius"/>
    </source>
</evidence>
<reference evidence="3" key="1">
    <citation type="submission" date="2016-11" db="UniProtKB">
        <authorList>
            <consortium name="WormBaseParasite"/>
        </authorList>
    </citation>
    <scope>IDENTIFICATION</scope>
</reference>
<dbReference type="AlphaFoldDB" id="A0A1I7Y8H7"/>